<protein>
    <submittedName>
        <fullName evidence="8">Nucleolar protein involved in pre-rRNA processing</fullName>
    </submittedName>
</protein>
<evidence type="ECO:0000256" key="2">
    <source>
        <dbReference type="ARBA" id="ARBA00009087"/>
    </source>
</evidence>
<feature type="region of interest" description="Disordered" evidence="5">
    <location>
        <begin position="141"/>
        <end position="183"/>
    </location>
</feature>
<dbReference type="Pfam" id="PF08159">
    <property type="entry name" value="NUC153"/>
    <property type="match status" value="1"/>
</dbReference>
<dbReference type="PANTHER" id="PTHR12202:SF0">
    <property type="entry name" value="ESF1 HOMOLOG"/>
    <property type="match status" value="1"/>
</dbReference>
<feature type="domain" description="ESF1 RRM" evidence="7">
    <location>
        <begin position="183"/>
        <end position="354"/>
    </location>
</feature>
<evidence type="ECO:0000313" key="9">
    <source>
        <dbReference type="Proteomes" id="UP000000314"/>
    </source>
</evidence>
<accession>C4R3K4</accession>
<feature type="compositionally biased region" description="Basic and acidic residues" evidence="5">
    <location>
        <begin position="74"/>
        <end position="108"/>
    </location>
</feature>
<dbReference type="PANTHER" id="PTHR12202">
    <property type="entry name" value="ESF1 HOMOLOG"/>
    <property type="match status" value="1"/>
</dbReference>
<feature type="compositionally biased region" description="Basic residues" evidence="5">
    <location>
        <begin position="551"/>
        <end position="561"/>
    </location>
</feature>
<evidence type="ECO:0000313" key="8">
    <source>
        <dbReference type="EMBL" id="CAY70039.1"/>
    </source>
</evidence>
<organism evidence="8 9">
    <name type="scientific">Komagataella phaffii (strain GS115 / ATCC 20864)</name>
    <name type="common">Yeast</name>
    <name type="synonym">Pichia pastoris</name>
    <dbReference type="NCBI Taxonomy" id="644223"/>
    <lineage>
        <taxon>Eukaryota</taxon>
        <taxon>Fungi</taxon>
        <taxon>Dikarya</taxon>
        <taxon>Ascomycota</taxon>
        <taxon>Saccharomycotina</taxon>
        <taxon>Pichiomycetes</taxon>
        <taxon>Pichiales</taxon>
        <taxon>Pichiaceae</taxon>
        <taxon>Komagataella</taxon>
    </lineage>
</organism>
<dbReference type="GO" id="GO:0006364">
    <property type="term" value="P:rRNA processing"/>
    <property type="evidence" value="ECO:0007669"/>
    <property type="project" value="EnsemblFungi"/>
</dbReference>
<comment type="similarity">
    <text evidence="2">Belongs to the ESF1 family.</text>
</comment>
<dbReference type="InterPro" id="IPR039754">
    <property type="entry name" value="Esf1"/>
</dbReference>
<dbReference type="HOGENOM" id="CLU_010564_0_1_1"/>
<dbReference type="KEGG" id="ppa:PAS_chr3_0110"/>
<dbReference type="STRING" id="644223.C4R3K4"/>
<dbReference type="GO" id="GO:0003723">
    <property type="term" value="F:RNA binding"/>
    <property type="evidence" value="ECO:0007669"/>
    <property type="project" value="EnsemblFungi"/>
</dbReference>
<evidence type="ECO:0000259" key="6">
    <source>
        <dbReference type="Pfam" id="PF08159"/>
    </source>
</evidence>
<dbReference type="Pfam" id="PF25121">
    <property type="entry name" value="RRM_ESF1"/>
    <property type="match status" value="1"/>
</dbReference>
<dbReference type="InterPro" id="IPR056750">
    <property type="entry name" value="RRM_ESF1"/>
</dbReference>
<evidence type="ECO:0000256" key="4">
    <source>
        <dbReference type="ARBA" id="ARBA00023242"/>
    </source>
</evidence>
<proteinExistence type="inferred from homology"/>
<dbReference type="GO" id="GO:0032040">
    <property type="term" value="C:small-subunit processome"/>
    <property type="evidence" value="ECO:0007669"/>
    <property type="project" value="EnsemblFungi"/>
</dbReference>
<comment type="subcellular location">
    <subcellularLocation>
        <location evidence="1">Nucleus</location>
        <location evidence="1">Nucleolus</location>
    </subcellularLocation>
</comment>
<feature type="compositionally biased region" description="Basic and acidic residues" evidence="5">
    <location>
        <begin position="501"/>
        <end position="527"/>
    </location>
</feature>
<feature type="region of interest" description="Disordered" evidence="5">
    <location>
        <begin position="610"/>
        <end position="654"/>
    </location>
</feature>
<dbReference type="FunCoup" id="C4R3K4">
    <property type="interactions" value="1156"/>
</dbReference>
<sequence>MAKKQGKPSKEKDVFTSDDRFKSLYNDPRFSMPKKDQFKIKLDDRFTSDDIKDYRHSAKIDRYGRKLKGEAANNDFERYYTTKDKELKDNNSKAEAKDLKKDDEHSSESDESDSEEEAKVSKNSTVDIKVHIDKADDQLIDRARGEGFYSSSDEDSSDDTSEEVSEEELEIESGNVEEGEPSKRLAVVNLDWDQVRSQDLMATFAGFVPSGGKIIRVDILPSEFGKERMQREDTEGPPKEVFKSSKKSKLSRANSSDDDSESSDTESEIEDLAAAAKKLYEEDDEQDYDSKSLRRYQLQRLRYYYAVVTCDSIKTAKNIYINCDGTEYESTANVFDLRYIPDEMEFDDRPRDSCSSVPKNYKPNNFTTDALQHSKVKLTWDETPVERVKMAQRAFSQKEIDEMDFKAYLASDSDSNSDQESNKKNLYKNLAIESSMLGYKSIFDDVKENGSEDVDMEITFTPGLSEAEALKQKAESEGRELSTIEKVQQREKERKKQRKERIKELMKNNREAIKESRRKPEETRELVIENNTDDEDDDAHFNMKDIVKAEKQKKRKGKSRTKNIDQEMLQDDFKPDLKDERFKEIFEEHEFAIDPTQAQFKETATMKEILKERSKRSHESKITKSKKQKKEKKEPVENGNDIRNLVKKIKNKSK</sequence>
<feature type="compositionally biased region" description="Basic and acidic residues" evidence="5">
    <location>
        <begin position="610"/>
        <end position="622"/>
    </location>
</feature>
<feature type="compositionally biased region" description="Acidic residues" evidence="5">
    <location>
        <begin position="152"/>
        <end position="179"/>
    </location>
</feature>
<gene>
    <name evidence="8" type="ordered locus">PAS_chr3_0110</name>
</gene>
<dbReference type="EMBL" id="FN392321">
    <property type="protein sequence ID" value="CAY70039.1"/>
    <property type="molecule type" value="Genomic_DNA"/>
</dbReference>
<dbReference type="eggNOG" id="KOG2318">
    <property type="taxonomic scope" value="Eukaryota"/>
</dbReference>
<reference evidence="8 9" key="1">
    <citation type="journal article" date="2009" name="Nat. Biotechnol.">
        <title>Genome sequence of the recombinant protein production host Pichia pastoris.</title>
        <authorList>
            <person name="De Schutter K."/>
            <person name="Lin Y.C."/>
            <person name="Tiels P."/>
            <person name="Van Hecke A."/>
            <person name="Glinka S."/>
            <person name="Weber-Lehmann J."/>
            <person name="Rouze P."/>
            <person name="Van de Peer Y."/>
            <person name="Callewaert N."/>
        </authorList>
    </citation>
    <scope>NUCLEOTIDE SEQUENCE [LARGE SCALE GENOMIC DNA]</scope>
    <source>
        <strain evidence="9">GS115 / ATCC 20864</strain>
    </source>
</reference>
<dbReference type="AlphaFoldDB" id="C4R3K4"/>
<feature type="compositionally biased region" description="Acidic residues" evidence="5">
    <location>
        <begin position="256"/>
        <end position="269"/>
    </location>
</feature>
<keyword evidence="4" id="KW-0539">Nucleus</keyword>
<evidence type="ECO:0000256" key="5">
    <source>
        <dbReference type="SAM" id="MobiDB-lite"/>
    </source>
</evidence>
<feature type="compositionally biased region" description="Basic and acidic residues" evidence="5">
    <location>
        <begin position="539"/>
        <end position="550"/>
    </location>
</feature>
<dbReference type="InterPro" id="IPR012580">
    <property type="entry name" value="NUC153"/>
</dbReference>
<dbReference type="InParanoid" id="C4R3K4"/>
<dbReference type="Proteomes" id="UP000000314">
    <property type="component" value="Chromosome 3"/>
</dbReference>
<feature type="compositionally biased region" description="Basic residues" evidence="5">
    <location>
        <begin position="645"/>
        <end position="654"/>
    </location>
</feature>
<evidence type="ECO:0000259" key="7">
    <source>
        <dbReference type="Pfam" id="PF25121"/>
    </source>
</evidence>
<name>C4R3K4_KOMPG</name>
<evidence type="ECO:0000256" key="3">
    <source>
        <dbReference type="ARBA" id="ARBA00023054"/>
    </source>
</evidence>
<feature type="compositionally biased region" description="Basic and acidic residues" evidence="5">
    <location>
        <begin position="472"/>
        <end position="494"/>
    </location>
</feature>
<feature type="region of interest" description="Disordered" evidence="5">
    <location>
        <begin position="226"/>
        <end position="269"/>
    </location>
</feature>
<feature type="region of interest" description="Disordered" evidence="5">
    <location>
        <begin position="472"/>
        <end position="572"/>
    </location>
</feature>
<keyword evidence="3" id="KW-0175">Coiled coil</keyword>
<dbReference type="OMA" id="DHDFAID"/>
<dbReference type="RefSeq" id="XP_002492319.1">
    <property type="nucleotide sequence ID" value="XM_002492274.1"/>
</dbReference>
<feature type="domain" description="NUC153" evidence="6">
    <location>
        <begin position="579"/>
        <end position="607"/>
    </location>
</feature>
<feature type="compositionally biased region" description="Basic and acidic residues" evidence="5">
    <location>
        <begin position="226"/>
        <end position="243"/>
    </location>
</feature>
<evidence type="ECO:0000256" key="1">
    <source>
        <dbReference type="ARBA" id="ARBA00004604"/>
    </source>
</evidence>
<dbReference type="OrthoDB" id="431825at2759"/>
<dbReference type="GeneID" id="8199390"/>
<keyword evidence="9" id="KW-1185">Reference proteome</keyword>
<feature type="region of interest" description="Disordered" evidence="5">
    <location>
        <begin position="74"/>
        <end position="127"/>
    </location>
</feature>